<sequence>MAGVAARAGAVPVLLRRAVTGRIVRRLLVLAGLLIAGWLLGGMAQQATARAAELPAPPARAVPGAPVAAVPDTPDQAVADGAPMLAGVLKAPRTPLPSVAGAVKHRAPVRALAPVGLTTPAKPGRPARAVKAAAPADRHAGPEKAHGASRRLAGGAAAAHRSPDRSQEISGTRQASHVRHHRAIERHPAPFQAPGQSGTHSATCGGVPIGAAAGLPTIFPWAPVPPRACVPRRFGAVPPAVRTAADEPSFAPD</sequence>
<evidence type="ECO:0000313" key="3">
    <source>
        <dbReference type="Proteomes" id="UP000666915"/>
    </source>
</evidence>
<accession>A0ABS3QW97</accession>
<keyword evidence="3" id="KW-1185">Reference proteome</keyword>
<feature type="compositionally biased region" description="Low complexity" evidence="1">
    <location>
        <begin position="150"/>
        <end position="160"/>
    </location>
</feature>
<dbReference type="EMBL" id="JAGEOK010000006">
    <property type="protein sequence ID" value="MBO2438062.1"/>
    <property type="molecule type" value="Genomic_DNA"/>
</dbReference>
<comment type="caution">
    <text evidence="2">The sequence shown here is derived from an EMBL/GenBank/DDBJ whole genome shotgun (WGS) entry which is preliminary data.</text>
</comment>
<dbReference type="Proteomes" id="UP000666915">
    <property type="component" value="Unassembled WGS sequence"/>
</dbReference>
<proteinExistence type="predicted"/>
<protein>
    <submittedName>
        <fullName evidence="2">Uncharacterized protein</fullName>
    </submittedName>
</protein>
<organism evidence="2 3">
    <name type="scientific">Actinomadura nitritigenes</name>
    <dbReference type="NCBI Taxonomy" id="134602"/>
    <lineage>
        <taxon>Bacteria</taxon>
        <taxon>Bacillati</taxon>
        <taxon>Actinomycetota</taxon>
        <taxon>Actinomycetes</taxon>
        <taxon>Streptosporangiales</taxon>
        <taxon>Thermomonosporaceae</taxon>
        <taxon>Actinomadura</taxon>
    </lineage>
</organism>
<evidence type="ECO:0000256" key="1">
    <source>
        <dbReference type="SAM" id="MobiDB-lite"/>
    </source>
</evidence>
<feature type="compositionally biased region" description="Basic and acidic residues" evidence="1">
    <location>
        <begin position="136"/>
        <end position="146"/>
    </location>
</feature>
<gene>
    <name evidence="2" type="ORF">J4557_11075</name>
</gene>
<name>A0ABS3QW97_9ACTN</name>
<feature type="region of interest" description="Disordered" evidence="1">
    <location>
        <begin position="116"/>
        <end position="180"/>
    </location>
</feature>
<dbReference type="RefSeq" id="WP_208266395.1">
    <property type="nucleotide sequence ID" value="NZ_BAAAGM010000018.1"/>
</dbReference>
<evidence type="ECO:0000313" key="2">
    <source>
        <dbReference type="EMBL" id="MBO2438062.1"/>
    </source>
</evidence>
<feature type="compositionally biased region" description="Low complexity" evidence="1">
    <location>
        <begin position="120"/>
        <end position="135"/>
    </location>
</feature>
<reference evidence="2 3" key="1">
    <citation type="submission" date="2021-03" db="EMBL/GenBank/DDBJ databases">
        <authorList>
            <person name="Kanchanasin P."/>
            <person name="Saeng-In P."/>
            <person name="Phongsopitanun W."/>
            <person name="Yuki M."/>
            <person name="Kudo T."/>
            <person name="Ohkuma M."/>
            <person name="Tanasupawat S."/>
        </authorList>
    </citation>
    <scope>NUCLEOTIDE SEQUENCE [LARGE SCALE GENOMIC DNA]</scope>
    <source>
        <strain evidence="2 3">L46</strain>
    </source>
</reference>